<dbReference type="GeneTree" id="ENSGT00640000091617"/>
<reference evidence="2" key="2">
    <citation type="submission" date="2025-09" db="UniProtKB">
        <authorList>
            <consortium name="Ensembl"/>
        </authorList>
    </citation>
    <scope>IDENTIFICATION</scope>
</reference>
<sequence length="184" mass="20587">MAEQAASVETKPGKCLQHNEERAVGALGVEDSKSTMRTQGDKGIFTIDQQCKMETLTTSKATYVPLKGPGVRLKGIRRELLEKQITQKIREKIHTELSPAAPEPDYSSTTQRDFSVPGFVPSRPKSTQVHDYKSEQAITFWSENCQQIQGVTPIRNLNAPFRKSALFSTPITQRLDEEELPPDD</sequence>
<accession>A0A3Q2UJZ7</accession>
<keyword evidence="3" id="KW-1185">Reference proteome</keyword>
<evidence type="ECO:0000313" key="2">
    <source>
        <dbReference type="Ensembl" id="ENSFHEP00000031155.1"/>
    </source>
</evidence>
<dbReference type="OrthoDB" id="2120499at2759"/>
<dbReference type="PANTHER" id="PTHR15510:SF5">
    <property type="entry name" value="SPERM-ASSOCIATED ANTIGEN 8"/>
    <property type="match status" value="1"/>
</dbReference>
<name>A0A3Q2UJZ7_FUNHE</name>
<dbReference type="STRING" id="8078.ENSFHEP00000031155"/>
<dbReference type="Proteomes" id="UP000265000">
    <property type="component" value="Unplaced"/>
</dbReference>
<evidence type="ECO:0000313" key="3">
    <source>
        <dbReference type="Proteomes" id="UP000265000"/>
    </source>
</evidence>
<dbReference type="GO" id="GO:0005634">
    <property type="term" value="C:nucleus"/>
    <property type="evidence" value="ECO:0007669"/>
    <property type="project" value="TreeGrafter"/>
</dbReference>
<reference evidence="2" key="1">
    <citation type="submission" date="2025-08" db="UniProtKB">
        <authorList>
            <consortium name="Ensembl"/>
        </authorList>
    </citation>
    <scope>IDENTIFICATION</scope>
</reference>
<dbReference type="Ensembl" id="ENSFHET00000023312.1">
    <property type="protein sequence ID" value="ENSFHEP00000031155.1"/>
    <property type="gene ID" value="ENSFHEG00000016853.1"/>
</dbReference>
<dbReference type="GO" id="GO:0008017">
    <property type="term" value="F:microtubule binding"/>
    <property type="evidence" value="ECO:0007669"/>
    <property type="project" value="InterPro"/>
</dbReference>
<dbReference type="AlphaFoldDB" id="A0A3Q2UJZ7"/>
<dbReference type="PANTHER" id="PTHR15510">
    <property type="entry name" value="SPERM-ASSOCIATED ANTIGEN 8"/>
    <property type="match status" value="1"/>
</dbReference>
<dbReference type="GO" id="GO:0005737">
    <property type="term" value="C:cytoplasm"/>
    <property type="evidence" value="ECO:0007669"/>
    <property type="project" value="TreeGrafter"/>
</dbReference>
<protein>
    <submittedName>
        <fullName evidence="2">Sperm associated antigen 8</fullName>
    </submittedName>
</protein>
<dbReference type="InterPro" id="IPR026124">
    <property type="entry name" value="Sperm-assoc_Ag8"/>
</dbReference>
<organism evidence="2 3">
    <name type="scientific">Fundulus heteroclitus</name>
    <name type="common">Killifish</name>
    <name type="synonym">Mummichog</name>
    <dbReference type="NCBI Taxonomy" id="8078"/>
    <lineage>
        <taxon>Eukaryota</taxon>
        <taxon>Metazoa</taxon>
        <taxon>Chordata</taxon>
        <taxon>Craniata</taxon>
        <taxon>Vertebrata</taxon>
        <taxon>Euteleostomi</taxon>
        <taxon>Actinopterygii</taxon>
        <taxon>Neopterygii</taxon>
        <taxon>Teleostei</taxon>
        <taxon>Neoteleostei</taxon>
        <taxon>Acanthomorphata</taxon>
        <taxon>Ovalentaria</taxon>
        <taxon>Atherinomorphae</taxon>
        <taxon>Cyprinodontiformes</taxon>
        <taxon>Fundulidae</taxon>
        <taxon>Fundulus</taxon>
    </lineage>
</organism>
<dbReference type="Pfam" id="PF22584">
    <property type="entry name" value="CFAP143"/>
    <property type="match status" value="1"/>
</dbReference>
<dbReference type="GeneID" id="105927438"/>
<dbReference type="CTD" id="26206"/>
<evidence type="ECO:0000256" key="1">
    <source>
        <dbReference type="SAM" id="MobiDB-lite"/>
    </source>
</evidence>
<proteinExistence type="predicted"/>
<feature type="region of interest" description="Disordered" evidence="1">
    <location>
        <begin position="92"/>
        <end position="128"/>
    </location>
</feature>
<dbReference type="GO" id="GO:0045944">
    <property type="term" value="P:positive regulation of transcription by RNA polymerase II"/>
    <property type="evidence" value="ECO:0007669"/>
    <property type="project" value="TreeGrafter"/>
</dbReference>